<organism evidence="2 3">
    <name type="scientific">Lysobacter daejeonensis GH1-9</name>
    <dbReference type="NCBI Taxonomy" id="1385517"/>
    <lineage>
        <taxon>Bacteria</taxon>
        <taxon>Pseudomonadati</taxon>
        <taxon>Pseudomonadota</taxon>
        <taxon>Gammaproteobacteria</taxon>
        <taxon>Lysobacterales</taxon>
        <taxon>Lysobacteraceae</taxon>
        <taxon>Aerolutibacter</taxon>
    </lineage>
</organism>
<keyword evidence="1" id="KW-0472">Membrane</keyword>
<feature type="transmembrane region" description="Helical" evidence="1">
    <location>
        <begin position="6"/>
        <end position="25"/>
    </location>
</feature>
<comment type="caution">
    <text evidence="2">The sequence shown here is derived from an EMBL/GenBank/DDBJ whole genome shotgun (WGS) entry which is preliminary data.</text>
</comment>
<keyword evidence="1" id="KW-1133">Transmembrane helix</keyword>
<dbReference type="RefSeq" id="WP_036134370.1">
    <property type="nucleotide sequence ID" value="NZ_AVPU01000003.1"/>
</dbReference>
<protein>
    <submittedName>
        <fullName evidence="2">Uncharacterized protein</fullName>
    </submittedName>
</protein>
<evidence type="ECO:0000313" key="3">
    <source>
        <dbReference type="Proteomes" id="UP000029998"/>
    </source>
</evidence>
<evidence type="ECO:0000313" key="2">
    <source>
        <dbReference type="EMBL" id="KGM55751.1"/>
    </source>
</evidence>
<feature type="transmembrane region" description="Helical" evidence="1">
    <location>
        <begin position="64"/>
        <end position="82"/>
    </location>
</feature>
<gene>
    <name evidence="2" type="ORF">N800_11550</name>
</gene>
<reference evidence="2 3" key="1">
    <citation type="submission" date="2013-08" db="EMBL/GenBank/DDBJ databases">
        <title>Genome sequencing of Lysobacter.</title>
        <authorList>
            <person name="Zhang S."/>
            <person name="Wang G."/>
        </authorList>
    </citation>
    <scope>NUCLEOTIDE SEQUENCE [LARGE SCALE GENOMIC DNA]</scope>
    <source>
        <strain evidence="2 3">GH1-9</strain>
    </source>
</reference>
<dbReference type="EMBL" id="AVPU01000003">
    <property type="protein sequence ID" value="KGM55751.1"/>
    <property type="molecule type" value="Genomic_DNA"/>
</dbReference>
<evidence type="ECO:0000256" key="1">
    <source>
        <dbReference type="SAM" id="Phobius"/>
    </source>
</evidence>
<keyword evidence="3" id="KW-1185">Reference proteome</keyword>
<dbReference type="AlphaFoldDB" id="A0A0A0EXR6"/>
<feature type="transmembrane region" description="Helical" evidence="1">
    <location>
        <begin position="32"/>
        <end position="52"/>
    </location>
</feature>
<accession>A0A0A0EXR6</accession>
<dbReference type="Proteomes" id="UP000029998">
    <property type="component" value="Unassembled WGS sequence"/>
</dbReference>
<keyword evidence="1" id="KW-0812">Transmembrane</keyword>
<sequence>MTPIVLFTLVAVVAAAVGVTLFLAGRRRGVRVAKWVGVAWLAYAAYEVAVQVATPDANIRVDLLLFYPVLVLGLIWSLVALARRGHPANRTS</sequence>
<name>A0A0A0EXR6_9GAMM</name>
<proteinExistence type="predicted"/>